<dbReference type="Proteomes" id="UP000077927">
    <property type="component" value="Chromosome 1"/>
</dbReference>
<organism evidence="3 4">
    <name type="scientific">Ralstonia insidiosa</name>
    <dbReference type="NCBI Taxonomy" id="190721"/>
    <lineage>
        <taxon>Bacteria</taxon>
        <taxon>Pseudomonadati</taxon>
        <taxon>Pseudomonadota</taxon>
        <taxon>Betaproteobacteria</taxon>
        <taxon>Burkholderiales</taxon>
        <taxon>Burkholderiaceae</taxon>
        <taxon>Ralstonia</taxon>
    </lineage>
</organism>
<protein>
    <submittedName>
        <fullName evidence="3">LysR substrate binding domain protein</fullName>
    </submittedName>
</protein>
<dbReference type="GO" id="GO:0003700">
    <property type="term" value="F:DNA-binding transcription factor activity"/>
    <property type="evidence" value="ECO:0007669"/>
    <property type="project" value="TreeGrafter"/>
</dbReference>
<dbReference type="PANTHER" id="PTHR30537:SF5">
    <property type="entry name" value="HTH-TYPE TRANSCRIPTIONAL ACTIVATOR TTDR-RELATED"/>
    <property type="match status" value="1"/>
</dbReference>
<evidence type="ECO:0000259" key="2">
    <source>
        <dbReference type="Pfam" id="PF03466"/>
    </source>
</evidence>
<dbReference type="InterPro" id="IPR058163">
    <property type="entry name" value="LysR-type_TF_proteobact-type"/>
</dbReference>
<dbReference type="InterPro" id="IPR005119">
    <property type="entry name" value="LysR_subst-bd"/>
</dbReference>
<evidence type="ECO:0000313" key="3">
    <source>
        <dbReference type="EMBL" id="ANH75091.1"/>
    </source>
</evidence>
<sequence>MHGTPRHPSELAEHECLGFAYWALPTALDWQFTNAHGPEHAVRVKSRFSIDNGAGLRMAALEGLGISLQPMQKYLSSGRLVLLLADDEPPSRPIHLLYSPDRRPTPKLPSFIDAVIAAFG</sequence>
<accession>A0AAC9BIZ0</accession>
<dbReference type="KEGG" id="rin:ACS15_0253"/>
<dbReference type="EMBL" id="CP012605">
    <property type="protein sequence ID" value="ANH75091.1"/>
    <property type="molecule type" value="Genomic_DNA"/>
</dbReference>
<comment type="similarity">
    <text evidence="1">Belongs to the LysR transcriptional regulatory family.</text>
</comment>
<dbReference type="GO" id="GO:0006351">
    <property type="term" value="P:DNA-templated transcription"/>
    <property type="evidence" value="ECO:0007669"/>
    <property type="project" value="TreeGrafter"/>
</dbReference>
<dbReference type="AlphaFoldDB" id="A0AAC9BIZ0"/>
<evidence type="ECO:0000313" key="4">
    <source>
        <dbReference type="Proteomes" id="UP000077927"/>
    </source>
</evidence>
<dbReference type="PANTHER" id="PTHR30537">
    <property type="entry name" value="HTH-TYPE TRANSCRIPTIONAL REGULATOR"/>
    <property type="match status" value="1"/>
</dbReference>
<dbReference type="Pfam" id="PF03466">
    <property type="entry name" value="LysR_substrate"/>
    <property type="match status" value="1"/>
</dbReference>
<proteinExistence type="inferred from homology"/>
<feature type="domain" description="LysR substrate-binding" evidence="2">
    <location>
        <begin position="3"/>
        <end position="118"/>
    </location>
</feature>
<dbReference type="Gene3D" id="3.40.190.290">
    <property type="match status" value="1"/>
</dbReference>
<gene>
    <name evidence="3" type="ORF">ACS15_0253</name>
</gene>
<reference evidence="3 4" key="1">
    <citation type="submission" date="2015-09" db="EMBL/GenBank/DDBJ databases">
        <authorList>
            <person name="Xu Y."/>
            <person name="Nagy A."/>
            <person name="Liu N.T."/>
            <person name="Nou X."/>
        </authorList>
    </citation>
    <scope>NUCLEOTIDE SEQUENCE [LARGE SCALE GENOMIC DNA]</scope>
    <source>
        <strain evidence="3 4">FC1138</strain>
    </source>
</reference>
<evidence type="ECO:0000256" key="1">
    <source>
        <dbReference type="ARBA" id="ARBA00009437"/>
    </source>
</evidence>
<dbReference type="GO" id="GO:0043565">
    <property type="term" value="F:sequence-specific DNA binding"/>
    <property type="evidence" value="ECO:0007669"/>
    <property type="project" value="TreeGrafter"/>
</dbReference>
<name>A0AAC9BIZ0_9RALS</name>
<dbReference type="SUPFAM" id="SSF53850">
    <property type="entry name" value="Periplasmic binding protein-like II"/>
    <property type="match status" value="1"/>
</dbReference>